<dbReference type="Gene3D" id="3.30.40.10">
    <property type="entry name" value="Zinc/RING finger domain, C3HC4 (zinc finger)"/>
    <property type="match status" value="1"/>
</dbReference>
<dbReference type="SMART" id="SM00184">
    <property type="entry name" value="RING"/>
    <property type="match status" value="2"/>
</dbReference>
<proteinExistence type="inferred from homology"/>
<evidence type="ECO:0000256" key="2">
    <source>
        <dbReference type="ARBA" id="ARBA00004906"/>
    </source>
</evidence>
<gene>
    <name evidence="14" type="ORF">MCOS_LOCUS6355</name>
</gene>
<evidence type="ECO:0000256" key="8">
    <source>
        <dbReference type="ARBA" id="ARBA00022786"/>
    </source>
</evidence>
<dbReference type="PROSITE" id="PS50089">
    <property type="entry name" value="ZF_RING_2"/>
    <property type="match status" value="1"/>
</dbReference>
<evidence type="ECO:0000256" key="7">
    <source>
        <dbReference type="ARBA" id="ARBA00022771"/>
    </source>
</evidence>
<dbReference type="PANTHER" id="PTHR11685">
    <property type="entry name" value="RBR FAMILY RING FINGER AND IBR DOMAIN-CONTAINING"/>
    <property type="match status" value="1"/>
</dbReference>
<dbReference type="OrthoDB" id="1431934at2759"/>
<evidence type="ECO:0000256" key="1">
    <source>
        <dbReference type="ARBA" id="ARBA00001798"/>
    </source>
</evidence>
<dbReference type="SUPFAM" id="SSF57850">
    <property type="entry name" value="RING/U-box"/>
    <property type="match status" value="3"/>
</dbReference>
<organism evidence="14 15">
    <name type="scientific">Mesocestoides corti</name>
    <name type="common">Flatworm</name>
    <dbReference type="NCBI Taxonomy" id="53468"/>
    <lineage>
        <taxon>Eukaryota</taxon>
        <taxon>Metazoa</taxon>
        <taxon>Spiralia</taxon>
        <taxon>Lophotrochozoa</taxon>
        <taxon>Platyhelminthes</taxon>
        <taxon>Cestoda</taxon>
        <taxon>Eucestoda</taxon>
        <taxon>Cyclophyllidea</taxon>
        <taxon>Mesocestoididae</taxon>
        <taxon>Mesocestoides</taxon>
    </lineage>
</organism>
<dbReference type="Proteomes" id="UP000267029">
    <property type="component" value="Unassembled WGS sequence"/>
</dbReference>
<keyword evidence="15" id="KW-1185">Reference proteome</keyword>
<keyword evidence="8" id="KW-0833">Ubl conjugation pathway</keyword>
<dbReference type="InterPro" id="IPR031127">
    <property type="entry name" value="E3_UB_ligase_RBR"/>
</dbReference>
<feature type="domain" description="RING-type" evidence="13">
    <location>
        <begin position="211"/>
        <end position="456"/>
    </location>
</feature>
<keyword evidence="5" id="KW-0479">Metal-binding</keyword>
<dbReference type="SMART" id="SM00647">
    <property type="entry name" value="IBR"/>
    <property type="match status" value="2"/>
</dbReference>
<dbReference type="Pfam" id="PF22191">
    <property type="entry name" value="IBR_1"/>
    <property type="match status" value="1"/>
</dbReference>
<dbReference type="Pfam" id="PF01485">
    <property type="entry name" value="IBR"/>
    <property type="match status" value="1"/>
</dbReference>
<protein>
    <recommendedName>
        <fullName evidence="3">RBR-type E3 ubiquitin transferase</fullName>
        <ecNumber evidence="3">2.3.2.31</ecNumber>
    </recommendedName>
</protein>
<name>A0A0R3UGJ5_MESCO</name>
<evidence type="ECO:0000256" key="10">
    <source>
        <dbReference type="ARBA" id="ARBA00044508"/>
    </source>
</evidence>
<dbReference type="InterPro" id="IPR002867">
    <property type="entry name" value="IBR_dom"/>
</dbReference>
<dbReference type="InterPro" id="IPR027370">
    <property type="entry name" value="Znf-RING_euk"/>
</dbReference>
<dbReference type="GO" id="GO:0016567">
    <property type="term" value="P:protein ubiquitination"/>
    <property type="evidence" value="ECO:0007669"/>
    <property type="project" value="InterPro"/>
</dbReference>
<dbReference type="InterPro" id="IPR047548">
    <property type="entry name" value="Rcat_RBR_RNF14"/>
</dbReference>
<dbReference type="InterPro" id="IPR044066">
    <property type="entry name" value="TRIAD_supradom"/>
</dbReference>
<dbReference type="CDD" id="cd23820">
    <property type="entry name" value="RWD_RNF14"/>
    <property type="match status" value="1"/>
</dbReference>
<evidence type="ECO:0000313" key="15">
    <source>
        <dbReference type="Proteomes" id="UP000267029"/>
    </source>
</evidence>
<comment type="catalytic activity">
    <reaction evidence="1">
        <text>[E2 ubiquitin-conjugating enzyme]-S-ubiquitinyl-L-cysteine + [acceptor protein]-L-lysine = [E2 ubiquitin-conjugating enzyme]-L-cysteine + [acceptor protein]-N(6)-ubiquitinyl-L-lysine.</text>
        <dbReference type="EC" id="2.3.2.31"/>
    </reaction>
</comment>
<evidence type="ECO:0000259" key="12">
    <source>
        <dbReference type="PROSITE" id="PS50089"/>
    </source>
</evidence>
<dbReference type="CDD" id="cd20341">
    <property type="entry name" value="BRcat_RBR_RNF14"/>
    <property type="match status" value="1"/>
</dbReference>
<dbReference type="InterPro" id="IPR013083">
    <property type="entry name" value="Znf_RING/FYVE/PHD"/>
</dbReference>
<evidence type="ECO:0000256" key="5">
    <source>
        <dbReference type="ARBA" id="ARBA00022723"/>
    </source>
</evidence>
<dbReference type="EMBL" id="UXSR01005254">
    <property type="protein sequence ID" value="VDD80352.1"/>
    <property type="molecule type" value="Genomic_DNA"/>
</dbReference>
<keyword evidence="7 11" id="KW-0863">Zinc-finger</keyword>
<dbReference type="Pfam" id="PF13445">
    <property type="entry name" value="zf-RING_UBOX"/>
    <property type="match status" value="1"/>
</dbReference>
<dbReference type="STRING" id="53468.A0A0R3UGJ5"/>
<dbReference type="PROSITE" id="PS51873">
    <property type="entry name" value="TRIAD"/>
    <property type="match status" value="1"/>
</dbReference>
<dbReference type="GO" id="GO:0008270">
    <property type="term" value="F:zinc ion binding"/>
    <property type="evidence" value="ECO:0007669"/>
    <property type="project" value="UniProtKB-KW"/>
</dbReference>
<dbReference type="EC" id="2.3.2.31" evidence="3"/>
<comment type="pathway">
    <text evidence="2">Protein modification; protein ubiquitination.</text>
</comment>
<dbReference type="AlphaFoldDB" id="A0A0R3UGJ5"/>
<accession>A0A0R3UGJ5</accession>
<dbReference type="PROSITE" id="PS00518">
    <property type="entry name" value="ZF_RING_1"/>
    <property type="match status" value="1"/>
</dbReference>
<evidence type="ECO:0000256" key="9">
    <source>
        <dbReference type="ARBA" id="ARBA00022833"/>
    </source>
</evidence>
<keyword evidence="4" id="KW-0808">Transferase</keyword>
<evidence type="ECO:0000256" key="11">
    <source>
        <dbReference type="PROSITE-ProRule" id="PRU00175"/>
    </source>
</evidence>
<dbReference type="InterPro" id="IPR001841">
    <property type="entry name" value="Znf_RING"/>
</dbReference>
<evidence type="ECO:0000259" key="13">
    <source>
        <dbReference type="PROSITE" id="PS51873"/>
    </source>
</evidence>
<keyword evidence="6" id="KW-0677">Repeat</keyword>
<evidence type="ECO:0000256" key="6">
    <source>
        <dbReference type="ARBA" id="ARBA00022737"/>
    </source>
</evidence>
<evidence type="ECO:0000256" key="3">
    <source>
        <dbReference type="ARBA" id="ARBA00012251"/>
    </source>
</evidence>
<feature type="domain" description="RING-type" evidence="12">
    <location>
        <begin position="215"/>
        <end position="264"/>
    </location>
</feature>
<comment type="similarity">
    <text evidence="10">Belongs to the RBR family. RNF14 subfamily.</text>
</comment>
<dbReference type="CDD" id="cd20354">
    <property type="entry name" value="Rcat_RBR_RNF14"/>
    <property type="match status" value="1"/>
</dbReference>
<reference evidence="14 15" key="1">
    <citation type="submission" date="2018-10" db="EMBL/GenBank/DDBJ databases">
        <authorList>
            <consortium name="Pathogen Informatics"/>
        </authorList>
    </citation>
    <scope>NUCLEOTIDE SEQUENCE [LARGE SCALE GENOMIC DNA]</scope>
</reference>
<evidence type="ECO:0000256" key="4">
    <source>
        <dbReference type="ARBA" id="ARBA00022679"/>
    </source>
</evidence>
<dbReference type="InterPro" id="IPR017907">
    <property type="entry name" value="Znf_RING_CS"/>
</dbReference>
<dbReference type="Gene3D" id="1.20.120.1750">
    <property type="match status" value="1"/>
</dbReference>
<dbReference type="FunFam" id="3.30.40.10:FF:000137">
    <property type="entry name" value="RanBP-type and C3HC4-type zinc finger-containing protein 1"/>
    <property type="match status" value="1"/>
</dbReference>
<sequence length="526" mass="59569">MTDIIQELLKKPDCGSGEMELNRNRAVILSEMASLETKYGDCFKLESNEDLLGEYEARYMQRYTISVIGPPLRRNLRYSDICPFENNGDDVTYILTMLPPISLKFQLNSRYPKDPNFAFWLECAWIPSDMLDLLNMSISSLMASGGTGSSLEKCCDYLQAEAIPFLFSSGDPNILVLNVFQLFDEPRDRARLVDILIDFEEQMRDREFEFSKHDCPVCFDTFDGTNCIKLRDCGHVFCHDCAAGSFRANIEDGANSGSPICPSCAKPVRPQEIKQVVNADVYEQYETRLLNRTLSSMKDIVECPREGCGNCHVMLEADYSQGLCPQCRFHFCARCRLEFHEDTACTTGPIANLSPAEANEIVQRYKSAGPQGRAQMELEYGLININKLIDEQASYTFIGSNCKPCPNCKSPIQKISGCNRMLCSTCHKNFCWKCLVVITSANPYDHFNSSKCALYHSIWLKTKVLIPCRVKTVSLEAGDNFRQNRRLQSHDLQKMWLRILLAVFRSPQDMPLLATPSLSPHSPMST</sequence>
<keyword evidence="9" id="KW-0862">Zinc</keyword>
<dbReference type="GO" id="GO:0061630">
    <property type="term" value="F:ubiquitin protein ligase activity"/>
    <property type="evidence" value="ECO:0007669"/>
    <property type="project" value="UniProtKB-EC"/>
</dbReference>
<evidence type="ECO:0000313" key="14">
    <source>
        <dbReference type="EMBL" id="VDD80352.1"/>
    </source>
</evidence>